<evidence type="ECO:0000313" key="8">
    <source>
        <dbReference type="EMBL" id="KAG5181320.1"/>
    </source>
</evidence>
<evidence type="ECO:0000259" key="7">
    <source>
        <dbReference type="PROSITE" id="PS51519"/>
    </source>
</evidence>
<comment type="caution">
    <text evidence="8">The sequence shown here is derived from an EMBL/GenBank/DDBJ whole genome shotgun (WGS) entry which is preliminary data.</text>
</comment>
<dbReference type="Pfam" id="PF02042">
    <property type="entry name" value="RWP-RK"/>
    <property type="match status" value="1"/>
</dbReference>
<organism evidence="8 9">
    <name type="scientific">Tribonema minus</name>
    <dbReference type="NCBI Taxonomy" id="303371"/>
    <lineage>
        <taxon>Eukaryota</taxon>
        <taxon>Sar</taxon>
        <taxon>Stramenopiles</taxon>
        <taxon>Ochrophyta</taxon>
        <taxon>PX clade</taxon>
        <taxon>Xanthophyceae</taxon>
        <taxon>Tribonematales</taxon>
        <taxon>Tribonemataceae</taxon>
        <taxon>Tribonema</taxon>
    </lineage>
</organism>
<feature type="domain" description="RWP-RK" evidence="7">
    <location>
        <begin position="1"/>
        <end position="69"/>
    </location>
</feature>
<dbReference type="EMBL" id="JAFCMP010000334">
    <property type="protein sequence ID" value="KAG5181320.1"/>
    <property type="molecule type" value="Genomic_DNA"/>
</dbReference>
<evidence type="ECO:0000256" key="4">
    <source>
        <dbReference type="ARBA" id="ARBA00023125"/>
    </source>
</evidence>
<dbReference type="OrthoDB" id="6270329at2759"/>
<dbReference type="PANTHER" id="PTHR46373">
    <property type="entry name" value="PROTEIN RKD4"/>
    <property type="match status" value="1"/>
</dbReference>
<proteinExistence type="predicted"/>
<evidence type="ECO:0000256" key="2">
    <source>
        <dbReference type="ARBA" id="ARBA00023015"/>
    </source>
</evidence>
<accession>A0A835YTV5</accession>
<dbReference type="GO" id="GO:0003677">
    <property type="term" value="F:DNA binding"/>
    <property type="evidence" value="ECO:0007669"/>
    <property type="project" value="UniProtKB-KW"/>
</dbReference>
<dbReference type="PROSITE" id="PS51519">
    <property type="entry name" value="RWP_RK"/>
    <property type="match status" value="1"/>
</dbReference>
<dbReference type="InterPro" id="IPR003035">
    <property type="entry name" value="RWP-RK_dom"/>
</dbReference>
<keyword evidence="9" id="KW-1185">Reference proteome</keyword>
<protein>
    <submittedName>
        <fullName evidence="8">RWP-RK domain-containing protein</fullName>
    </submittedName>
</protein>
<dbReference type="GO" id="GO:0003700">
    <property type="term" value="F:DNA-binding transcription factor activity"/>
    <property type="evidence" value="ECO:0007669"/>
    <property type="project" value="InterPro"/>
</dbReference>
<evidence type="ECO:0000256" key="1">
    <source>
        <dbReference type="ARBA" id="ARBA00004049"/>
    </source>
</evidence>
<keyword evidence="6" id="KW-0539">Nucleus</keyword>
<sequence length="70" mass="8034">MTRAKLEVLFDRPVEQAARALGVSSTIIKRLCRRHGIPKWPYRQLLRIGELRVDAFLTSRPCSPTASRPF</sequence>
<dbReference type="AlphaFoldDB" id="A0A835YTV5"/>
<evidence type="ECO:0000256" key="3">
    <source>
        <dbReference type="ARBA" id="ARBA00023054"/>
    </source>
</evidence>
<name>A0A835YTV5_9STRA</name>
<keyword evidence="5" id="KW-0804">Transcription</keyword>
<gene>
    <name evidence="8" type="ORF">JKP88DRAFT_158018</name>
</gene>
<evidence type="ECO:0000256" key="6">
    <source>
        <dbReference type="ARBA" id="ARBA00023242"/>
    </source>
</evidence>
<reference evidence="8" key="1">
    <citation type="submission" date="2021-02" db="EMBL/GenBank/DDBJ databases">
        <title>First Annotated Genome of the Yellow-green Alga Tribonema minus.</title>
        <authorList>
            <person name="Mahan K.M."/>
        </authorList>
    </citation>
    <scope>NUCLEOTIDE SEQUENCE</scope>
    <source>
        <strain evidence="8">UTEX B ZZ1240</strain>
    </source>
</reference>
<dbReference type="InterPro" id="IPR044607">
    <property type="entry name" value="RKD-like"/>
</dbReference>
<keyword evidence="3" id="KW-0175">Coiled coil</keyword>
<comment type="function">
    <text evidence="1">Putative transcription factor.</text>
</comment>
<dbReference type="PANTHER" id="PTHR46373:SF2">
    <property type="entry name" value="RWP-RK DOMAIN-CONTAINING PROTEIN"/>
    <property type="match status" value="1"/>
</dbReference>
<keyword evidence="4" id="KW-0238">DNA-binding</keyword>
<evidence type="ECO:0000256" key="5">
    <source>
        <dbReference type="ARBA" id="ARBA00023163"/>
    </source>
</evidence>
<dbReference type="Proteomes" id="UP000664859">
    <property type="component" value="Unassembled WGS sequence"/>
</dbReference>
<keyword evidence="2" id="KW-0805">Transcription regulation</keyword>
<evidence type="ECO:0000313" key="9">
    <source>
        <dbReference type="Proteomes" id="UP000664859"/>
    </source>
</evidence>